<evidence type="ECO:0000313" key="2">
    <source>
        <dbReference type="EMBL" id="WXA90637.1"/>
    </source>
</evidence>
<keyword evidence="3" id="KW-1185">Reference proteome</keyword>
<dbReference type="PROSITE" id="PS51257">
    <property type="entry name" value="PROKAR_LIPOPROTEIN"/>
    <property type="match status" value="1"/>
</dbReference>
<proteinExistence type="predicted"/>
<dbReference type="InterPro" id="IPR011042">
    <property type="entry name" value="6-blade_b-propeller_TolB-like"/>
</dbReference>
<name>A0ABZ2K0D6_9BACT</name>
<accession>A0ABZ2K0D6</accession>
<dbReference type="PANTHER" id="PTHR19328">
    <property type="entry name" value="HEDGEHOG-INTERACTING PROTEIN"/>
    <property type="match status" value="1"/>
</dbReference>
<organism evidence="2 3">
    <name type="scientific">Pendulispora brunnea</name>
    <dbReference type="NCBI Taxonomy" id="2905690"/>
    <lineage>
        <taxon>Bacteria</taxon>
        <taxon>Pseudomonadati</taxon>
        <taxon>Myxococcota</taxon>
        <taxon>Myxococcia</taxon>
        <taxon>Myxococcales</taxon>
        <taxon>Sorangiineae</taxon>
        <taxon>Pendulisporaceae</taxon>
        <taxon>Pendulispora</taxon>
    </lineage>
</organism>
<dbReference type="Gene3D" id="2.120.10.30">
    <property type="entry name" value="TolB, C-terminal domain"/>
    <property type="match status" value="1"/>
</dbReference>
<dbReference type="EMBL" id="CP089982">
    <property type="protein sequence ID" value="WXA90637.1"/>
    <property type="molecule type" value="Genomic_DNA"/>
</dbReference>
<feature type="domain" description="Pyrroloquinoline quinone-dependent pyranose dehydrogenase beta-propeller" evidence="1">
    <location>
        <begin position="58"/>
        <end position="431"/>
    </location>
</feature>
<gene>
    <name evidence="2" type="ORF">LZC95_29820</name>
</gene>
<dbReference type="InterPro" id="IPR011041">
    <property type="entry name" value="Quinoprot_gluc/sorb_DH_b-prop"/>
</dbReference>
<dbReference type="InterPro" id="IPR054539">
    <property type="entry name" value="Beta-prop_PDH"/>
</dbReference>
<dbReference type="Proteomes" id="UP001379533">
    <property type="component" value="Chromosome"/>
</dbReference>
<reference evidence="2 3" key="1">
    <citation type="submission" date="2021-12" db="EMBL/GenBank/DDBJ databases">
        <title>Discovery of the Pendulisporaceae a myxobacterial family with distinct sporulation behavior and unique specialized metabolism.</title>
        <authorList>
            <person name="Garcia R."/>
            <person name="Popoff A."/>
            <person name="Bader C.D."/>
            <person name="Loehr J."/>
            <person name="Walesch S."/>
            <person name="Walt C."/>
            <person name="Boldt J."/>
            <person name="Bunk B."/>
            <person name="Haeckl F.J.F.P.J."/>
            <person name="Gunesch A.P."/>
            <person name="Birkelbach J."/>
            <person name="Nuebel U."/>
            <person name="Pietschmann T."/>
            <person name="Bach T."/>
            <person name="Mueller R."/>
        </authorList>
    </citation>
    <scope>NUCLEOTIDE SEQUENCE [LARGE SCALE GENOMIC DNA]</scope>
    <source>
        <strain evidence="2 3">MSr12523</strain>
    </source>
</reference>
<evidence type="ECO:0000259" key="1">
    <source>
        <dbReference type="Pfam" id="PF22807"/>
    </source>
</evidence>
<dbReference type="SUPFAM" id="SSF50952">
    <property type="entry name" value="Soluble quinoprotein glucose dehydrogenase"/>
    <property type="match status" value="1"/>
</dbReference>
<dbReference type="Pfam" id="PF22807">
    <property type="entry name" value="TrAA12"/>
    <property type="match status" value="1"/>
</dbReference>
<evidence type="ECO:0000313" key="3">
    <source>
        <dbReference type="Proteomes" id="UP001379533"/>
    </source>
</evidence>
<dbReference type="RefSeq" id="WP_394841255.1">
    <property type="nucleotide sequence ID" value="NZ_CP089982.1"/>
</dbReference>
<protein>
    <submittedName>
        <fullName evidence="2">PQQ-dependent sugar dehydrogenase</fullName>
    </submittedName>
</protein>
<dbReference type="PANTHER" id="PTHR19328:SF53">
    <property type="entry name" value="MEMBRANE PROTEIN"/>
    <property type="match status" value="1"/>
</dbReference>
<sequence length="435" mass="47450">MKRLVLSTGAWLAFAGCAPSDSADFEGAVTLAAVERHPPVDTCVGTAPYDAWVADPKLCVYVFATGLGRPRQMAFAPNGDLFVNNRSVTVLWDDDKNGTSDATETGTFATAEKINHGLAFSPDGRFLYASSQTTVYRWAYTWGARTASGPPEVVVKNLPGGSLFHVTRTLVFDPRGRLYVNVGAMANVDETEDLWKTRAQVRRFSLPSSIPDGGIDYAEGEVMGSGLRNEVALFVDRRGRLWGAENGREGLTDPDFGDIHDDNPGEEINLIEDRGGPSFYGYPFCWTEFHLAGGAGAGSQWADQTLPEAIRKTDAWCRDARIVRRPVFVMQAHWAPLGLFQYTGHALPFFDDFLVGSHGSIDRTPATGKLIARAKYRYGKIVSVEPIVGEKGPDGNLAQGVPGAPRPVDIRQAPDGAVYYSDDFGGRIFKIGYRR</sequence>